<accession>A0A0H2MWC9</accession>
<dbReference type="GO" id="GO:0000160">
    <property type="term" value="P:phosphorelay signal transduction system"/>
    <property type="evidence" value="ECO:0007669"/>
    <property type="project" value="InterPro"/>
</dbReference>
<comment type="caution">
    <text evidence="3">The sequence shown here is derived from an EMBL/GenBank/DDBJ whole genome shotgun (WGS) entry which is preliminary data.</text>
</comment>
<evidence type="ECO:0000256" key="1">
    <source>
        <dbReference type="PROSITE-ProRule" id="PRU00169"/>
    </source>
</evidence>
<dbReference type="Proteomes" id="UP000035444">
    <property type="component" value="Unassembled WGS sequence"/>
</dbReference>
<dbReference type="InterPro" id="IPR052893">
    <property type="entry name" value="TCS_response_regulator"/>
</dbReference>
<sequence>MVNEKIGLETILIVEDNIDDYEATRRSFKKSRLENPVQWCQNGQDAIHYLTKTGPYENDDSVVTPCLILLDLNMPGLDGRKVLKQMKSDKKTLDIPVIVLTTSSDEIDVNKCYELGAATYIQKPVGFDGLLKAAEQIKDYWFGLALLPQRR</sequence>
<dbReference type="SMART" id="SM00448">
    <property type="entry name" value="REC"/>
    <property type="match status" value="1"/>
</dbReference>
<dbReference type="OrthoDB" id="9793549at2"/>
<dbReference type="SUPFAM" id="SSF52172">
    <property type="entry name" value="CheY-like"/>
    <property type="match status" value="1"/>
</dbReference>
<dbReference type="AlphaFoldDB" id="A0A0H2MWC9"/>
<gene>
    <name evidence="3" type="ORF">WH96_11225</name>
</gene>
<dbReference type="CDD" id="cd17557">
    <property type="entry name" value="REC_Rcp-like"/>
    <property type="match status" value="1"/>
</dbReference>
<dbReference type="PANTHER" id="PTHR44520">
    <property type="entry name" value="RESPONSE REGULATOR RCP1-RELATED"/>
    <property type="match status" value="1"/>
</dbReference>
<evidence type="ECO:0000259" key="2">
    <source>
        <dbReference type="PROSITE" id="PS50110"/>
    </source>
</evidence>
<dbReference type="STRING" id="1489064.WH96_11225"/>
<keyword evidence="1" id="KW-0597">Phosphoprotein</keyword>
<dbReference type="Pfam" id="PF00072">
    <property type="entry name" value="Response_reg"/>
    <property type="match status" value="1"/>
</dbReference>
<dbReference type="PROSITE" id="PS50110">
    <property type="entry name" value="RESPONSE_REGULATORY"/>
    <property type="match status" value="1"/>
</dbReference>
<evidence type="ECO:0000313" key="4">
    <source>
        <dbReference type="Proteomes" id="UP000035444"/>
    </source>
</evidence>
<proteinExistence type="predicted"/>
<dbReference type="Gene3D" id="3.40.50.2300">
    <property type="match status" value="1"/>
</dbReference>
<dbReference type="InterPro" id="IPR001789">
    <property type="entry name" value="Sig_transdc_resp-reg_receiver"/>
</dbReference>
<reference evidence="3 4" key="1">
    <citation type="submission" date="2015-03" db="EMBL/GenBank/DDBJ databases">
        <title>Genome Sequence of Kiloniella spongiae MEBiC09566, isolated from a marine sponge.</title>
        <authorList>
            <person name="Shao Z."/>
            <person name="Wang L."/>
            <person name="Li X."/>
        </authorList>
    </citation>
    <scope>NUCLEOTIDE SEQUENCE [LARGE SCALE GENOMIC DNA]</scope>
    <source>
        <strain evidence="3 4">MEBiC09566</strain>
    </source>
</reference>
<evidence type="ECO:0000313" key="3">
    <source>
        <dbReference type="EMBL" id="KLN60990.1"/>
    </source>
</evidence>
<keyword evidence="4" id="KW-1185">Reference proteome</keyword>
<dbReference type="InterPro" id="IPR011006">
    <property type="entry name" value="CheY-like_superfamily"/>
</dbReference>
<dbReference type="EMBL" id="LAQL01000006">
    <property type="protein sequence ID" value="KLN60990.1"/>
    <property type="molecule type" value="Genomic_DNA"/>
</dbReference>
<protein>
    <submittedName>
        <fullName evidence="3">Chemotaxis protein CheY</fullName>
    </submittedName>
</protein>
<dbReference type="PANTHER" id="PTHR44520:SF1">
    <property type="entry name" value="TWO-COMPONENT SYSTEM REGULATORY PROTEIN"/>
    <property type="match status" value="1"/>
</dbReference>
<organism evidence="3 4">
    <name type="scientific">Kiloniella spongiae</name>
    <dbReference type="NCBI Taxonomy" id="1489064"/>
    <lineage>
        <taxon>Bacteria</taxon>
        <taxon>Pseudomonadati</taxon>
        <taxon>Pseudomonadota</taxon>
        <taxon>Alphaproteobacteria</taxon>
        <taxon>Rhodospirillales</taxon>
        <taxon>Kiloniellaceae</taxon>
        <taxon>Kiloniella</taxon>
    </lineage>
</organism>
<feature type="modified residue" description="4-aspartylphosphate" evidence="1">
    <location>
        <position position="71"/>
    </location>
</feature>
<feature type="domain" description="Response regulatory" evidence="2">
    <location>
        <begin position="10"/>
        <end position="138"/>
    </location>
</feature>
<dbReference type="RefSeq" id="WP_047764201.1">
    <property type="nucleotide sequence ID" value="NZ_LAQL01000006.1"/>
</dbReference>
<name>A0A0H2MWC9_9PROT</name>